<keyword evidence="6 11" id="KW-0812">Transmembrane</keyword>
<evidence type="ECO:0000313" key="14">
    <source>
        <dbReference type="EMBL" id="CAF3887645.1"/>
    </source>
</evidence>
<evidence type="ECO:0000313" key="15">
    <source>
        <dbReference type="Proteomes" id="UP000663829"/>
    </source>
</evidence>
<comment type="function">
    <text evidence="11">Serine protease involved in intramembrane proteolysis.</text>
</comment>
<dbReference type="OrthoDB" id="418595at2759"/>
<evidence type="ECO:0000256" key="3">
    <source>
        <dbReference type="ARBA" id="ARBA00009045"/>
    </source>
</evidence>
<comment type="caution">
    <text evidence="13">The sequence shown here is derived from an EMBL/GenBank/DDBJ whole genome shotgun (WGS) entry which is preliminary data.</text>
</comment>
<evidence type="ECO:0000256" key="4">
    <source>
        <dbReference type="ARBA" id="ARBA00013039"/>
    </source>
</evidence>
<proteinExistence type="inferred from homology"/>
<feature type="transmembrane region" description="Helical" evidence="11">
    <location>
        <begin position="225"/>
        <end position="246"/>
    </location>
</feature>
<feature type="transmembrane region" description="Helical" evidence="11">
    <location>
        <begin position="252"/>
        <end position="273"/>
    </location>
</feature>
<dbReference type="EMBL" id="CAJOBC010006118">
    <property type="protein sequence ID" value="CAF3887645.1"/>
    <property type="molecule type" value="Genomic_DNA"/>
</dbReference>
<dbReference type="Pfam" id="PF01694">
    <property type="entry name" value="Rhomboid"/>
    <property type="match status" value="1"/>
</dbReference>
<name>A0A814QT37_9BILA</name>
<sequence length="344" mass="38896">MATVLIHPDIPESRPARPLTIHVIADKFRDIVTISDPNQRFYKPIFTIIISIINILLLIVAFIYNGGINLTTLTLIRMGGQFVPCMKPAATKIRLMDVVCTRGEGKEWPLYDKCTYDQFLKYRCYSFLYPYQLYRFLTAMFLHANMLHLILNVLNIMIVGFSLETKYGTVKISLVYILSGLTGGLLSAVFQRQSISVGASGACYGLVFFYLMDRLQALYTLDRRQILIQIASLVVPYIIISIFVDIDHFGHIGGALTGFLIGLMICGCPIPAVQARIDELRLKQLALLLLIIINLLFILIFFFTKAPRLSSVNEFQNVQSSIDNILNSYPIKPVRIEVNGTRQD</sequence>
<evidence type="ECO:0000256" key="11">
    <source>
        <dbReference type="RuleBase" id="RU362115"/>
    </source>
</evidence>
<dbReference type="Gene3D" id="1.20.1540.10">
    <property type="entry name" value="Rhomboid-like"/>
    <property type="match status" value="1"/>
</dbReference>
<evidence type="ECO:0000256" key="9">
    <source>
        <dbReference type="ARBA" id="ARBA00022989"/>
    </source>
</evidence>
<dbReference type="InterPro" id="IPR022764">
    <property type="entry name" value="Peptidase_S54_rhomboid_dom"/>
</dbReference>
<reference evidence="13" key="1">
    <citation type="submission" date="2021-02" db="EMBL/GenBank/DDBJ databases">
        <authorList>
            <person name="Nowell W R."/>
        </authorList>
    </citation>
    <scope>NUCLEOTIDE SEQUENCE</scope>
</reference>
<evidence type="ECO:0000259" key="12">
    <source>
        <dbReference type="Pfam" id="PF01694"/>
    </source>
</evidence>
<evidence type="ECO:0000256" key="8">
    <source>
        <dbReference type="ARBA" id="ARBA00022825"/>
    </source>
</evidence>
<dbReference type="PANTHER" id="PTHR22936">
    <property type="entry name" value="RHOMBOID-RELATED"/>
    <property type="match status" value="1"/>
</dbReference>
<keyword evidence="8 11" id="KW-0720">Serine protease</keyword>
<evidence type="ECO:0000256" key="10">
    <source>
        <dbReference type="ARBA" id="ARBA00023136"/>
    </source>
</evidence>
<dbReference type="InterPro" id="IPR002610">
    <property type="entry name" value="Peptidase_S54_rhomboid-like"/>
</dbReference>
<dbReference type="EMBL" id="CAJNOQ010006118">
    <property type="protein sequence ID" value="CAF1124114.1"/>
    <property type="molecule type" value="Genomic_DNA"/>
</dbReference>
<evidence type="ECO:0000256" key="5">
    <source>
        <dbReference type="ARBA" id="ARBA00022670"/>
    </source>
</evidence>
<feature type="transmembrane region" description="Helical" evidence="11">
    <location>
        <begin position="136"/>
        <end position="161"/>
    </location>
</feature>
<feature type="transmembrane region" description="Helical" evidence="11">
    <location>
        <begin position="173"/>
        <end position="190"/>
    </location>
</feature>
<keyword evidence="10 11" id="KW-0472">Membrane</keyword>
<evidence type="ECO:0000256" key="2">
    <source>
        <dbReference type="ARBA" id="ARBA00004141"/>
    </source>
</evidence>
<dbReference type="PANTHER" id="PTHR22936:SF69">
    <property type="entry name" value="RHOMBOID-LIKE PROTEIN"/>
    <property type="match status" value="1"/>
</dbReference>
<dbReference type="AlphaFoldDB" id="A0A814QT37"/>
<protein>
    <recommendedName>
        <fullName evidence="4">rhomboid protease</fullName>
        <ecNumber evidence="4">3.4.21.105</ecNumber>
    </recommendedName>
</protein>
<comment type="similarity">
    <text evidence="3 11">Belongs to the peptidase S54 family.</text>
</comment>
<comment type="catalytic activity">
    <reaction evidence="1 11">
        <text>Cleaves type-1 transmembrane domains using a catalytic dyad composed of serine and histidine that are contributed by different transmembrane domains.</text>
        <dbReference type="EC" id="3.4.21.105"/>
    </reaction>
</comment>
<comment type="subcellular location">
    <subcellularLocation>
        <location evidence="2 11">Membrane</location>
        <topology evidence="2 11">Multi-pass membrane protein</topology>
    </subcellularLocation>
</comment>
<dbReference type="Proteomes" id="UP000663829">
    <property type="component" value="Unassembled WGS sequence"/>
</dbReference>
<keyword evidence="15" id="KW-1185">Reference proteome</keyword>
<dbReference type="EC" id="3.4.21.105" evidence="4"/>
<evidence type="ECO:0000256" key="7">
    <source>
        <dbReference type="ARBA" id="ARBA00022801"/>
    </source>
</evidence>
<dbReference type="SUPFAM" id="SSF144091">
    <property type="entry name" value="Rhomboid-like"/>
    <property type="match status" value="1"/>
</dbReference>
<keyword evidence="7 11" id="KW-0378">Hydrolase</keyword>
<keyword evidence="5 11" id="KW-0645">Protease</keyword>
<feature type="domain" description="Peptidase S54 rhomboid" evidence="12">
    <location>
        <begin position="132"/>
        <end position="266"/>
    </location>
</feature>
<keyword evidence="9 11" id="KW-1133">Transmembrane helix</keyword>
<dbReference type="GO" id="GO:0004252">
    <property type="term" value="F:serine-type endopeptidase activity"/>
    <property type="evidence" value="ECO:0007669"/>
    <property type="project" value="InterPro"/>
</dbReference>
<feature type="transmembrane region" description="Helical" evidence="11">
    <location>
        <begin position="45"/>
        <end position="64"/>
    </location>
</feature>
<evidence type="ECO:0000313" key="13">
    <source>
        <dbReference type="EMBL" id="CAF1124114.1"/>
    </source>
</evidence>
<evidence type="ECO:0000256" key="6">
    <source>
        <dbReference type="ARBA" id="ARBA00022692"/>
    </source>
</evidence>
<feature type="transmembrane region" description="Helical" evidence="11">
    <location>
        <begin position="285"/>
        <end position="303"/>
    </location>
</feature>
<dbReference type="GO" id="GO:0006508">
    <property type="term" value="P:proteolysis"/>
    <property type="evidence" value="ECO:0007669"/>
    <property type="project" value="UniProtKB-KW"/>
</dbReference>
<dbReference type="Proteomes" id="UP000681722">
    <property type="component" value="Unassembled WGS sequence"/>
</dbReference>
<organism evidence="13 15">
    <name type="scientific">Didymodactylos carnosus</name>
    <dbReference type="NCBI Taxonomy" id="1234261"/>
    <lineage>
        <taxon>Eukaryota</taxon>
        <taxon>Metazoa</taxon>
        <taxon>Spiralia</taxon>
        <taxon>Gnathifera</taxon>
        <taxon>Rotifera</taxon>
        <taxon>Eurotatoria</taxon>
        <taxon>Bdelloidea</taxon>
        <taxon>Philodinida</taxon>
        <taxon>Philodinidae</taxon>
        <taxon>Didymodactylos</taxon>
    </lineage>
</organism>
<dbReference type="GO" id="GO:0016020">
    <property type="term" value="C:membrane"/>
    <property type="evidence" value="ECO:0007669"/>
    <property type="project" value="UniProtKB-SubCell"/>
</dbReference>
<dbReference type="InterPro" id="IPR035952">
    <property type="entry name" value="Rhomboid-like_sf"/>
</dbReference>
<gene>
    <name evidence="13" type="ORF">GPM918_LOCUS19843</name>
    <name evidence="14" type="ORF">SRO942_LOCUS19840</name>
</gene>
<accession>A0A814QT37</accession>
<evidence type="ECO:0000256" key="1">
    <source>
        <dbReference type="ARBA" id="ARBA00000156"/>
    </source>
</evidence>
<feature type="transmembrane region" description="Helical" evidence="11">
    <location>
        <begin position="196"/>
        <end position="213"/>
    </location>
</feature>